<feature type="transmembrane region" description="Helical" evidence="1">
    <location>
        <begin position="82"/>
        <end position="109"/>
    </location>
</feature>
<name>A0A381XLR2_9ZZZZ</name>
<dbReference type="EMBL" id="UINC01015496">
    <property type="protein sequence ID" value="SVA65203.1"/>
    <property type="molecule type" value="Genomic_DNA"/>
</dbReference>
<gene>
    <name evidence="2" type="ORF">METZ01_LOCUS118057</name>
</gene>
<feature type="non-terminal residue" evidence="2">
    <location>
        <position position="117"/>
    </location>
</feature>
<evidence type="ECO:0000313" key="2">
    <source>
        <dbReference type="EMBL" id="SVA65203.1"/>
    </source>
</evidence>
<keyword evidence="1" id="KW-0812">Transmembrane</keyword>
<feature type="transmembrane region" description="Helical" evidence="1">
    <location>
        <begin position="12"/>
        <end position="37"/>
    </location>
</feature>
<keyword evidence="1" id="KW-1133">Transmembrane helix</keyword>
<evidence type="ECO:0000256" key="1">
    <source>
        <dbReference type="SAM" id="Phobius"/>
    </source>
</evidence>
<accession>A0A381XLR2</accession>
<dbReference type="AlphaFoldDB" id="A0A381XLR2"/>
<sequence>MDIKLKIKPKVAYLTSTCTALIILLFFSYKAVIAYLIHRELYGGGLDVLVLLRASIAGIMFLLILLFIQFMKINDLKSQRTILRGIFIGWTSVFIALIIIKLSSVYFILLTGLSSLI</sequence>
<keyword evidence="1" id="KW-0472">Membrane</keyword>
<protein>
    <submittedName>
        <fullName evidence="2">Uncharacterized protein</fullName>
    </submittedName>
</protein>
<reference evidence="2" key="1">
    <citation type="submission" date="2018-05" db="EMBL/GenBank/DDBJ databases">
        <authorList>
            <person name="Lanie J.A."/>
            <person name="Ng W.-L."/>
            <person name="Kazmierczak K.M."/>
            <person name="Andrzejewski T.M."/>
            <person name="Davidsen T.M."/>
            <person name="Wayne K.J."/>
            <person name="Tettelin H."/>
            <person name="Glass J.I."/>
            <person name="Rusch D."/>
            <person name="Podicherti R."/>
            <person name="Tsui H.-C.T."/>
            <person name="Winkler M.E."/>
        </authorList>
    </citation>
    <scope>NUCLEOTIDE SEQUENCE</scope>
</reference>
<organism evidence="2">
    <name type="scientific">marine metagenome</name>
    <dbReference type="NCBI Taxonomy" id="408172"/>
    <lineage>
        <taxon>unclassified sequences</taxon>
        <taxon>metagenomes</taxon>
        <taxon>ecological metagenomes</taxon>
    </lineage>
</organism>
<proteinExistence type="predicted"/>
<feature type="transmembrane region" description="Helical" evidence="1">
    <location>
        <begin position="49"/>
        <end position="70"/>
    </location>
</feature>